<reference evidence="1" key="1">
    <citation type="journal article" date="2015" name="Nature">
        <title>Complex archaea that bridge the gap between prokaryotes and eukaryotes.</title>
        <authorList>
            <person name="Spang A."/>
            <person name="Saw J.H."/>
            <person name="Jorgensen S.L."/>
            <person name="Zaremba-Niedzwiedzka K."/>
            <person name="Martijn J."/>
            <person name="Lind A.E."/>
            <person name="van Eijk R."/>
            <person name="Schleper C."/>
            <person name="Guy L."/>
            <person name="Ettema T.J."/>
        </authorList>
    </citation>
    <scope>NUCLEOTIDE SEQUENCE</scope>
</reference>
<comment type="caution">
    <text evidence="1">The sequence shown here is derived from an EMBL/GenBank/DDBJ whole genome shotgun (WGS) entry which is preliminary data.</text>
</comment>
<dbReference type="EMBL" id="LAZR01054185">
    <property type="protein sequence ID" value="KKK79096.1"/>
    <property type="molecule type" value="Genomic_DNA"/>
</dbReference>
<sequence>MELKNYSIVSNTQEAGYKVTEKTHSGKPYLVVPVVMMVEGVHTGNHGPLLHLMEDLGKFSDSWNGRPVMIDHPVDGDGIAISANSPDVIEDSMVGIVYNTKVDDKLRAEVWLDKDKLAEVSSDLLDNISEGKPIEISTGMFVEEEKQEGLWHEENYIAIARNIRPDHLALLPDAEGACSNDDGCGIRNNMEGQNMEVKEAPTLVEKATKRM</sequence>
<organism evidence="1">
    <name type="scientific">marine sediment metagenome</name>
    <dbReference type="NCBI Taxonomy" id="412755"/>
    <lineage>
        <taxon>unclassified sequences</taxon>
        <taxon>metagenomes</taxon>
        <taxon>ecological metagenomes</taxon>
    </lineage>
</organism>
<dbReference type="InterPro" id="IPR016913">
    <property type="entry name" value="UCP029215"/>
</dbReference>
<name>A0A0F9B3G4_9ZZZZ</name>
<evidence type="ECO:0000313" key="1">
    <source>
        <dbReference type="EMBL" id="KKK79096.1"/>
    </source>
</evidence>
<feature type="non-terminal residue" evidence="1">
    <location>
        <position position="211"/>
    </location>
</feature>
<dbReference type="Pfam" id="PF09979">
    <property type="entry name" value="DUF2213"/>
    <property type="match status" value="1"/>
</dbReference>
<accession>A0A0F9B3G4</accession>
<dbReference type="AlphaFoldDB" id="A0A0F9B3G4"/>
<proteinExistence type="predicted"/>
<gene>
    <name evidence="1" type="ORF">LCGC14_2836960</name>
</gene>
<protein>
    <submittedName>
        <fullName evidence="1">Uncharacterized protein</fullName>
    </submittedName>
</protein>